<proteinExistence type="predicted"/>
<protein>
    <submittedName>
        <fullName evidence="2">Transcriptional regulator, MarR family</fullName>
    </submittedName>
</protein>
<evidence type="ECO:0000313" key="3">
    <source>
        <dbReference type="Proteomes" id="UP000000740"/>
    </source>
</evidence>
<accession>B9LX04</accession>
<dbReference type="Pfam" id="PF25213">
    <property type="entry name" value="HVO_A0261_N"/>
    <property type="match status" value="1"/>
</dbReference>
<dbReference type="SUPFAM" id="SSF46785">
    <property type="entry name" value="Winged helix' DNA-binding domain"/>
    <property type="match status" value="1"/>
</dbReference>
<dbReference type="InterPro" id="IPR057527">
    <property type="entry name" value="HVO_A0261-like_N"/>
</dbReference>
<keyword evidence="2" id="KW-0614">Plasmid</keyword>
<dbReference type="InterPro" id="IPR036388">
    <property type="entry name" value="WH-like_DNA-bd_sf"/>
</dbReference>
<reference evidence="2 3" key="1">
    <citation type="journal article" date="2016" name="Stand. Genomic Sci.">
        <title>Complete genome sequence of the Antarctic Halorubrum lacusprofundi type strain ACAM 34.</title>
        <authorList>
            <person name="Anderson I.J."/>
            <person name="DasSarma P."/>
            <person name="Lucas S."/>
            <person name="Copeland A."/>
            <person name="Lapidus A."/>
            <person name="Del Rio T.G."/>
            <person name="Tice H."/>
            <person name="Dalin E."/>
            <person name="Bruce D.C."/>
            <person name="Goodwin L."/>
            <person name="Pitluck S."/>
            <person name="Sims D."/>
            <person name="Brettin T.S."/>
            <person name="Detter J.C."/>
            <person name="Han C.S."/>
            <person name="Larimer F."/>
            <person name="Hauser L."/>
            <person name="Land M."/>
            <person name="Ivanova N."/>
            <person name="Richardson P."/>
            <person name="Cavicchioli R."/>
            <person name="DasSarma S."/>
            <person name="Woese C.R."/>
            <person name="Kyrpides N.C."/>
        </authorList>
    </citation>
    <scope>NUCLEOTIDE SEQUENCE [LARGE SCALE GENOMIC DNA]</scope>
    <source>
        <strain evidence="3">ATCC 49239 / DSM 5036 / JCM 8891 / ACAM 34</strain>
    </source>
</reference>
<keyword evidence="3" id="KW-1185">Reference proteome</keyword>
<evidence type="ECO:0000313" key="2">
    <source>
        <dbReference type="EMBL" id="ACM58995.1"/>
    </source>
</evidence>
<gene>
    <name evidence="2" type="ordered locus">Hlac_3485</name>
</gene>
<geneLocation type="plasmid" evidence="2 3">
    <name>pHLAC01</name>
</geneLocation>
<dbReference type="HOGENOM" id="CLU_170793_0_0_2"/>
<dbReference type="CDD" id="cd00090">
    <property type="entry name" value="HTH_ARSR"/>
    <property type="match status" value="1"/>
</dbReference>
<name>B9LX04_HALLT</name>
<dbReference type="Proteomes" id="UP000000740">
    <property type="component" value="Plasmid pHLAC01"/>
</dbReference>
<dbReference type="InterPro" id="IPR036390">
    <property type="entry name" value="WH_DNA-bd_sf"/>
</dbReference>
<dbReference type="AlphaFoldDB" id="B9LX04"/>
<dbReference type="KEGG" id="hla:Hlac_3485"/>
<organism evidence="2 3">
    <name type="scientific">Halorubrum lacusprofundi (strain ATCC 49239 / DSM 5036 / JCM 8891 / ACAM 34)</name>
    <dbReference type="NCBI Taxonomy" id="416348"/>
    <lineage>
        <taxon>Archaea</taxon>
        <taxon>Methanobacteriati</taxon>
        <taxon>Methanobacteriota</taxon>
        <taxon>Stenosarchaea group</taxon>
        <taxon>Halobacteria</taxon>
        <taxon>Halobacteriales</taxon>
        <taxon>Haloferacaceae</taxon>
        <taxon>Halorubrum</taxon>
    </lineage>
</organism>
<evidence type="ECO:0000259" key="1">
    <source>
        <dbReference type="Pfam" id="PF25213"/>
    </source>
</evidence>
<dbReference type="eggNOG" id="arCOG01686">
    <property type="taxonomic scope" value="Archaea"/>
</dbReference>
<dbReference type="InterPro" id="IPR011991">
    <property type="entry name" value="ArsR-like_HTH"/>
</dbReference>
<dbReference type="Gene3D" id="1.10.10.10">
    <property type="entry name" value="Winged helix-like DNA-binding domain superfamily/Winged helix DNA-binding domain"/>
    <property type="match status" value="1"/>
</dbReference>
<dbReference type="EMBL" id="CP001367">
    <property type="protein sequence ID" value="ACM58995.1"/>
    <property type="molecule type" value="Genomic_DNA"/>
</dbReference>
<feature type="domain" description="HVO-A0261-like N-terminal" evidence="1">
    <location>
        <begin position="27"/>
        <end position="108"/>
    </location>
</feature>
<sequence>MVRYDGLSYRALLFECYGVGAMSDEWNAIGFVISSNYRVTVLRRLNEGPATPSQIAGDEDIAITHVSRALRELGERDLVELLVPENRRKGRVYGITEKGERIWEEMQSQNLAE</sequence>